<comment type="subcellular location">
    <subcellularLocation>
        <location evidence="1">Nucleus</location>
    </subcellularLocation>
</comment>
<dbReference type="Proteomes" id="UP001530293">
    <property type="component" value="Unassembled WGS sequence"/>
</dbReference>
<dbReference type="GO" id="GO:0005634">
    <property type="term" value="C:nucleus"/>
    <property type="evidence" value="ECO:0007669"/>
    <property type="project" value="UniProtKB-SubCell"/>
</dbReference>
<evidence type="ECO:0000256" key="1">
    <source>
        <dbReference type="ARBA" id="ARBA00004123"/>
    </source>
</evidence>
<evidence type="ECO:0000256" key="4">
    <source>
        <dbReference type="SAM" id="MobiDB-lite"/>
    </source>
</evidence>
<reference evidence="5 6" key="1">
    <citation type="submission" date="2024-10" db="EMBL/GenBank/DDBJ databases">
        <title>Updated reference genomes for cyclostephanoid diatoms.</title>
        <authorList>
            <person name="Roberts W.R."/>
            <person name="Alverson A.J."/>
        </authorList>
    </citation>
    <scope>NUCLEOTIDE SEQUENCE [LARGE SCALE GENOMIC DNA]</scope>
    <source>
        <strain evidence="5 6">AJA232-27</strain>
    </source>
</reference>
<keyword evidence="2" id="KW-0813">Transport</keyword>
<dbReference type="PANTHER" id="PTHR13405">
    <property type="entry name" value="NUCLEAR PORE COMPLEX PROTEIN NUP133"/>
    <property type="match status" value="1"/>
</dbReference>
<dbReference type="EMBL" id="JALLBG020000207">
    <property type="protein sequence ID" value="KAL3759245.1"/>
    <property type="molecule type" value="Genomic_DNA"/>
</dbReference>
<sequence length="1544" mass="163742">MAMASKTMAPDRNLLPRDEGTSSSIPTTTSSSSSSSSSRIQCTANVVGVLPSQINDILNAKDKDSHTAATATAITTTADIATAADTTADATTLSLSAKLDDHSSGLSYLLHHHPSPSSTSYSSTTNNNENDELNNFRSITVWEHSTQTIHENLNAPNYGVCGVSLLHPEHYSSSYAAAAALALATTDSMTNDKNILMSDCLLVACLGGGCSTRRRVVVGGGVVGGGGDHHRGGSRAAAATANNLSTLRHVYAASPTSGVLCVWVLDAAAVVNKLNSGTGGGKGMGGGGAVGGGVVGGGLPCDASLRLKLKDFEVLTSLVPINPTTDGTSSWLLASSSHGRIWKIYKTFRPLTLHAKLVRKRMISSTSKKGVEGVSTLRSNEGREAETVSTGIVRGLYNYFTTPSKSSKYDDTSMMVEGGERKDGHGLFSTDDENIVALIPLPPPTTSLIEGNGATATDADVPRKNPGSTPSLSPPARKQQRLSNSIVSSSASPPPCSQIISLSSSLVLKKWNIAMLAGMESMDGAGGSSAAAAAGYAGNPEGYSSVTTLFPRNKDGTLDLTCLACAHVHKSNDSTATHTGERNDSNMILEENANLEGYDSLDMLAAPALAKDGNSIIVGIRVSKRNDVDATRAYVVRVSLLAAAGDDEDGGRNAAPCILDAAWLDRYSGQSLSPAEGILECAGLVVAEDCEEGMVDEGNTSIVGGSVVYIGFGPRSGGGGGSHGTSGALRSYPVTISALHFPSVNVAAPRNKEGRSGEPSPPRVKDLDLDSKIAPSIIHNSMSYDSLTGGCVMLATTGLLCGAHVRFPPLSSLRGGEGTTTTMTTAGVSLDDASLVLLAQDESVVTIKAHLLSSFRQYHAKLREGGGSIGISSTARAVIPPSITTCPVSILSAAVVLASKDYVCASSGDGGGIGGPGRGLSSPFVSRRNSSGGSSTPVTVLRDKLPLHKEFVTFLLHAGAYRRLSNAGRVRLRDHGEMITAARTLLIECQDYFTKVEAAIVRGDSSSRNELAQLRQMVMSALDGASNDVMNLPKRWANLQQLISSSGNTTPLKDVLLLMTSSSLCQGINDALTYRHNESIPLYDIPSFVSSSSSSSCSPWTSSTEMLSVVHAQLQFIHQMGEYILTTSKDYDTDKANLQWHVGDLSAAVLSGYRDVVSCEPDNDGALRTYEATKSLTFHLLRQYVNDEGGDIVALNTSLDHSFFEGIVQICHGHRQSWMYQGPFSDEEPDDRYDLRTMIASSSSDSPYARLHQSRDYGTGLSFCNYVLRWYTDRGHYSEVFELGKHCLQDLSRFVRNDHRLSNLAWRQHLRVDWHKATVDLLGITTPLLFGTEAGVMGLWEKDQMMSLAKLSNKLAVTNDGTHSKVVEQRAESINNSLTLISAQRFLQEDDGFDNDAALDEDDVLKLAVERIESSSDADEIKGFGICGLSIASAKHPEQIEAMANAASHVWHAIIQADIDTWRDVANDNASAVGGMEEEVLIHRVEGTAFVCLLYDFLSKSTGGKMQNVGFGSANVQNQVLHALGSDELTKVLMLAADIVMNAT</sequence>
<protein>
    <submittedName>
        <fullName evidence="5">Uncharacterized protein</fullName>
    </submittedName>
</protein>
<evidence type="ECO:0000313" key="6">
    <source>
        <dbReference type="Proteomes" id="UP001530293"/>
    </source>
</evidence>
<keyword evidence="6" id="KW-1185">Reference proteome</keyword>
<comment type="caution">
    <text evidence="5">The sequence shown here is derived from an EMBL/GenBank/DDBJ whole genome shotgun (WGS) entry which is preliminary data.</text>
</comment>
<evidence type="ECO:0000256" key="2">
    <source>
        <dbReference type="ARBA" id="ARBA00022448"/>
    </source>
</evidence>
<evidence type="ECO:0000256" key="3">
    <source>
        <dbReference type="ARBA" id="ARBA00023242"/>
    </source>
</evidence>
<keyword evidence="3" id="KW-0539">Nucleus</keyword>
<dbReference type="InterPro" id="IPR037624">
    <property type="entry name" value="Nup133-like"/>
</dbReference>
<dbReference type="PANTHER" id="PTHR13405:SF11">
    <property type="entry name" value="NUCLEAR PORE COMPLEX PROTEIN NUP133"/>
    <property type="match status" value="1"/>
</dbReference>
<feature type="compositionally biased region" description="Low complexity" evidence="4">
    <location>
        <begin position="21"/>
        <end position="38"/>
    </location>
</feature>
<feature type="compositionally biased region" description="Low complexity" evidence="4">
    <location>
        <begin position="483"/>
        <end position="495"/>
    </location>
</feature>
<name>A0ABD3M5C1_9STRA</name>
<feature type="compositionally biased region" description="Low complexity" evidence="4">
    <location>
        <begin position="108"/>
        <end position="128"/>
    </location>
</feature>
<feature type="region of interest" description="Disordered" evidence="4">
    <location>
        <begin position="747"/>
        <end position="766"/>
    </location>
</feature>
<feature type="region of interest" description="Disordered" evidence="4">
    <location>
        <begin position="446"/>
        <end position="495"/>
    </location>
</feature>
<proteinExistence type="predicted"/>
<organism evidence="5 6">
    <name type="scientific">Discostella pseudostelligera</name>
    <dbReference type="NCBI Taxonomy" id="259834"/>
    <lineage>
        <taxon>Eukaryota</taxon>
        <taxon>Sar</taxon>
        <taxon>Stramenopiles</taxon>
        <taxon>Ochrophyta</taxon>
        <taxon>Bacillariophyta</taxon>
        <taxon>Coscinodiscophyceae</taxon>
        <taxon>Thalassiosirophycidae</taxon>
        <taxon>Stephanodiscales</taxon>
        <taxon>Stephanodiscaceae</taxon>
        <taxon>Discostella</taxon>
    </lineage>
</organism>
<accession>A0ABD3M5C1</accession>
<evidence type="ECO:0000313" key="5">
    <source>
        <dbReference type="EMBL" id="KAL3759245.1"/>
    </source>
</evidence>
<dbReference type="GO" id="GO:0032991">
    <property type="term" value="C:protein-containing complex"/>
    <property type="evidence" value="ECO:0007669"/>
    <property type="project" value="UniProtKB-ARBA"/>
</dbReference>
<feature type="region of interest" description="Disordered" evidence="4">
    <location>
        <begin position="1"/>
        <end position="39"/>
    </location>
</feature>
<feature type="region of interest" description="Disordered" evidence="4">
    <location>
        <begin position="108"/>
        <end position="132"/>
    </location>
</feature>
<gene>
    <name evidence="5" type="ORF">ACHAWU_003066</name>
</gene>